<keyword evidence="4" id="KW-1185">Reference proteome</keyword>
<dbReference type="VEuPathDB" id="FungiDB:PTTG_28540"/>
<name>A0A180GAY6_PUCT1</name>
<evidence type="ECO:0000313" key="3">
    <source>
        <dbReference type="EnsemblFungi" id="PTTG_28540-t43_1-p1"/>
    </source>
</evidence>
<reference evidence="3 4" key="3">
    <citation type="journal article" date="2017" name="G3 (Bethesda)">
        <title>Comparative analysis highlights variable genome content of wheat rusts and divergence of the mating loci.</title>
        <authorList>
            <person name="Cuomo C.A."/>
            <person name="Bakkeren G."/>
            <person name="Khalil H.B."/>
            <person name="Panwar V."/>
            <person name="Joly D."/>
            <person name="Linning R."/>
            <person name="Sakthikumar S."/>
            <person name="Song X."/>
            <person name="Adiconis X."/>
            <person name="Fan L."/>
            <person name="Goldberg J.M."/>
            <person name="Levin J.Z."/>
            <person name="Young S."/>
            <person name="Zeng Q."/>
            <person name="Anikster Y."/>
            <person name="Bruce M."/>
            <person name="Wang M."/>
            <person name="Yin C."/>
            <person name="McCallum B."/>
            <person name="Szabo L.J."/>
            <person name="Hulbert S."/>
            <person name="Chen X."/>
            <person name="Fellers J.P."/>
        </authorList>
    </citation>
    <scope>NUCLEOTIDE SEQUENCE</scope>
    <source>
        <strain evidence="4">Isolate 1-1 / race 1 (BBBD)</strain>
        <strain evidence="3">isolate 1-1 / race 1 (BBBD)</strain>
    </source>
</reference>
<reference evidence="2" key="1">
    <citation type="submission" date="2009-11" db="EMBL/GenBank/DDBJ databases">
        <authorList>
            <consortium name="The Broad Institute Genome Sequencing Platform"/>
            <person name="Ward D."/>
            <person name="Feldgarden M."/>
            <person name="Earl A."/>
            <person name="Young S.K."/>
            <person name="Zeng Q."/>
            <person name="Koehrsen M."/>
            <person name="Alvarado L."/>
            <person name="Berlin A."/>
            <person name="Bochicchio J."/>
            <person name="Borenstein D."/>
            <person name="Chapman S.B."/>
            <person name="Chen Z."/>
            <person name="Engels R."/>
            <person name="Freedman E."/>
            <person name="Gellesch M."/>
            <person name="Goldberg J."/>
            <person name="Griggs A."/>
            <person name="Gujja S."/>
            <person name="Heilman E."/>
            <person name="Heiman D."/>
            <person name="Hepburn T."/>
            <person name="Howarth C."/>
            <person name="Jen D."/>
            <person name="Larson L."/>
            <person name="Lewis B."/>
            <person name="Mehta T."/>
            <person name="Park D."/>
            <person name="Pearson M."/>
            <person name="Roberts A."/>
            <person name="Saif S."/>
            <person name="Shea T."/>
            <person name="Shenoy N."/>
            <person name="Sisk P."/>
            <person name="Stolte C."/>
            <person name="Sykes S."/>
            <person name="Thomson T."/>
            <person name="Walk T."/>
            <person name="White J."/>
            <person name="Yandava C."/>
            <person name="Izard J."/>
            <person name="Baranova O.V."/>
            <person name="Blanton J.M."/>
            <person name="Tanner A.C."/>
            <person name="Dewhirst F.E."/>
            <person name="Haas B."/>
            <person name="Nusbaum C."/>
            <person name="Birren B."/>
        </authorList>
    </citation>
    <scope>NUCLEOTIDE SEQUENCE [LARGE SCALE GENOMIC DNA]</scope>
    <source>
        <strain evidence="2">1-1 BBBD Race 1</strain>
    </source>
</reference>
<feature type="compositionally biased region" description="Polar residues" evidence="1">
    <location>
        <begin position="736"/>
        <end position="749"/>
    </location>
</feature>
<protein>
    <submittedName>
        <fullName evidence="2 3">Uncharacterized protein</fullName>
    </submittedName>
</protein>
<evidence type="ECO:0000313" key="2">
    <source>
        <dbReference type="EMBL" id="OAV89835.1"/>
    </source>
</evidence>
<feature type="compositionally biased region" description="Polar residues" evidence="1">
    <location>
        <begin position="427"/>
        <end position="440"/>
    </location>
</feature>
<organism evidence="2">
    <name type="scientific">Puccinia triticina (isolate 1-1 / race 1 (BBBD))</name>
    <name type="common">Brown leaf rust fungus</name>
    <dbReference type="NCBI Taxonomy" id="630390"/>
    <lineage>
        <taxon>Eukaryota</taxon>
        <taxon>Fungi</taxon>
        <taxon>Dikarya</taxon>
        <taxon>Basidiomycota</taxon>
        <taxon>Pucciniomycotina</taxon>
        <taxon>Pucciniomycetes</taxon>
        <taxon>Pucciniales</taxon>
        <taxon>Pucciniaceae</taxon>
        <taxon>Puccinia</taxon>
    </lineage>
</organism>
<dbReference type="EnsemblFungi" id="PTTG_28540-t43_1">
    <property type="protein sequence ID" value="PTTG_28540-t43_1-p1"/>
    <property type="gene ID" value="PTTG_28540"/>
</dbReference>
<feature type="region of interest" description="Disordered" evidence="1">
    <location>
        <begin position="402"/>
        <end position="506"/>
    </location>
</feature>
<dbReference type="EMBL" id="ADAS02000117">
    <property type="protein sequence ID" value="OAV89835.1"/>
    <property type="molecule type" value="Genomic_DNA"/>
</dbReference>
<reference evidence="3" key="4">
    <citation type="submission" date="2025-05" db="UniProtKB">
        <authorList>
            <consortium name="EnsemblFungi"/>
        </authorList>
    </citation>
    <scope>IDENTIFICATION</scope>
    <source>
        <strain evidence="3">isolate 1-1 / race 1 (BBBD)</strain>
    </source>
</reference>
<evidence type="ECO:0000313" key="4">
    <source>
        <dbReference type="Proteomes" id="UP000005240"/>
    </source>
</evidence>
<dbReference type="AlphaFoldDB" id="A0A180GAY6"/>
<evidence type="ECO:0000256" key="1">
    <source>
        <dbReference type="SAM" id="MobiDB-lite"/>
    </source>
</evidence>
<feature type="region of interest" description="Disordered" evidence="1">
    <location>
        <begin position="56"/>
        <end position="76"/>
    </location>
</feature>
<feature type="region of interest" description="Disordered" evidence="1">
    <location>
        <begin position="356"/>
        <end position="383"/>
    </location>
</feature>
<feature type="region of interest" description="Disordered" evidence="1">
    <location>
        <begin position="736"/>
        <end position="763"/>
    </location>
</feature>
<sequence>MQNSNPSNSRFTLTRGTLDPLLFANVPGETQESYLGPSQPPDSQAEACRLFYKGSPTEPNSLIDPTGTATATNPPPQPRNIHIEHCLFQRTVAGQLAMANPNTVIHTKQGLAEVQKHWEKVTPNGTVVLSMVVQRVTWAQFQLDVAVALGKTKLHLGTHIDLMDANGLIKWQGAVKKHTVFGVGRNTVIASDADFNSYVDAILANPNSEVIIRVIMANPRRTAKERESERAQSDALAIAYGSNDDRLALKRTSAQVARNPHADVDAQERMRITQELYKYHRQLYGGNRESMRVKDPADPARSFRVTADGYKTWSMAIMHGARGVNQDTPPKTDQFVSEKEAVYTLAELAAQATNRLSKHKSAAAPQEISPSGPPKHVTSTPAVAKVPPCPPVFASVARQPSLPGAASTLPRSPAHPTRATLPPAGGDSTTATPVFTQARRTASGRVIPPQLVSSAPRAQPSPPAPVGTALPSPTKAARQPLIPQLMGAEGGPDELDNSDPEDAPISPVASVRLCSTRQNSLASTDIEILPAPKSDVDHKGYVHRSPARKIARSPHGDGIAHTISRLNFARPRSPTRGRPLSPTRKTPASCLRSDSMVSWITESVPTADYPLNEAGKALMIEGFLELSCFDKGDVITRGLLAMSHIRRWDFFLQTSPRVLETKFGFPYAIACQLVKGATWLIPTHVIVPNANGLTTPAPPANSVVNPPANVIEDPGAHHLVATKTATVGLACASSSGNVPADGTTNTSALSGPRDLLGDDPTSA</sequence>
<reference evidence="2" key="2">
    <citation type="submission" date="2016-05" db="EMBL/GenBank/DDBJ databases">
        <title>Comparative analysis highlights variable genome content of wheat rusts and divergence of the mating loci.</title>
        <authorList>
            <person name="Cuomo C.A."/>
            <person name="Bakkeren G."/>
            <person name="Szabo L."/>
            <person name="Khalil H."/>
            <person name="Joly D."/>
            <person name="Goldberg J."/>
            <person name="Young S."/>
            <person name="Zeng Q."/>
            <person name="Fellers J."/>
        </authorList>
    </citation>
    <scope>NUCLEOTIDE SEQUENCE [LARGE SCALE GENOMIC DNA]</scope>
    <source>
        <strain evidence="2">1-1 BBBD Race 1</strain>
    </source>
</reference>
<proteinExistence type="predicted"/>
<dbReference type="Proteomes" id="UP000005240">
    <property type="component" value="Unassembled WGS sequence"/>
</dbReference>
<accession>A0A180GAY6</accession>
<dbReference type="OrthoDB" id="2497806at2759"/>
<gene>
    <name evidence="2" type="ORF">PTTG_28540</name>
</gene>
<feature type="compositionally biased region" description="Acidic residues" evidence="1">
    <location>
        <begin position="491"/>
        <end position="502"/>
    </location>
</feature>